<dbReference type="SMART" id="SM00462">
    <property type="entry name" value="PTB"/>
    <property type="match status" value="1"/>
</dbReference>
<evidence type="ECO:0000259" key="5">
    <source>
        <dbReference type="PROSITE" id="PS01179"/>
    </source>
</evidence>
<proteinExistence type="predicted"/>
<dbReference type="SUPFAM" id="SSF48403">
    <property type="entry name" value="Ankyrin repeat"/>
    <property type="match status" value="1"/>
</dbReference>
<dbReference type="Pfam" id="PF00536">
    <property type="entry name" value="SAM_1"/>
    <property type="match status" value="1"/>
</dbReference>
<dbReference type="AlphaFoldDB" id="A0A7I5EEY8"/>
<feature type="region of interest" description="Disordered" evidence="4">
    <location>
        <begin position="449"/>
        <end position="482"/>
    </location>
</feature>
<dbReference type="PROSITE" id="PS01179">
    <property type="entry name" value="PID"/>
    <property type="match status" value="1"/>
</dbReference>
<accession>A0A7I5EEY8</accession>
<dbReference type="SMART" id="SM00248">
    <property type="entry name" value="ANK"/>
    <property type="match status" value="6"/>
</dbReference>
<feature type="region of interest" description="Disordered" evidence="4">
    <location>
        <begin position="561"/>
        <end position="735"/>
    </location>
</feature>
<dbReference type="OrthoDB" id="10039052at2759"/>
<feature type="compositionally biased region" description="Polar residues" evidence="4">
    <location>
        <begin position="715"/>
        <end position="726"/>
    </location>
</feature>
<feature type="compositionally biased region" description="Low complexity" evidence="4">
    <location>
        <begin position="665"/>
        <end position="678"/>
    </location>
</feature>
<dbReference type="PANTHER" id="PTHR24174:SF16">
    <property type="entry name" value="CASKIN-2"/>
    <property type="match status" value="1"/>
</dbReference>
<evidence type="ECO:0000256" key="4">
    <source>
        <dbReference type="SAM" id="MobiDB-lite"/>
    </source>
</evidence>
<organism evidence="7 8">
    <name type="scientific">Haemonchus contortus</name>
    <name type="common">Barber pole worm</name>
    <dbReference type="NCBI Taxonomy" id="6289"/>
    <lineage>
        <taxon>Eukaryota</taxon>
        <taxon>Metazoa</taxon>
        <taxon>Ecdysozoa</taxon>
        <taxon>Nematoda</taxon>
        <taxon>Chromadorea</taxon>
        <taxon>Rhabditida</taxon>
        <taxon>Rhabditina</taxon>
        <taxon>Rhabditomorpha</taxon>
        <taxon>Strongyloidea</taxon>
        <taxon>Trichostrongylidae</taxon>
        <taxon>Haemonchus</taxon>
    </lineage>
</organism>
<feature type="domain" description="SAM" evidence="6">
    <location>
        <begin position="991"/>
        <end position="1057"/>
    </location>
</feature>
<dbReference type="SUPFAM" id="SSF50729">
    <property type="entry name" value="PH domain-like"/>
    <property type="match status" value="1"/>
</dbReference>
<evidence type="ECO:0000259" key="6">
    <source>
        <dbReference type="PROSITE" id="PS50105"/>
    </source>
</evidence>
<evidence type="ECO:0000313" key="7">
    <source>
        <dbReference type="Proteomes" id="UP000025227"/>
    </source>
</evidence>
<dbReference type="InterPro" id="IPR002110">
    <property type="entry name" value="Ankyrin_rpt"/>
</dbReference>
<sequence>MGVRELTPSQHEFFEACRRGDIEKVKNYIAGKKSKKPRTPLNFLRPATPSAGWLVACKDPSSLYTPLHYAALHGHHHICKALIESDRLLTSARDKRGCVPLHLGAWNGHFEVAKLLAESDPDSVDAVNNAQESSLHLAAQHGHDKLVRVLLEHHADPRLRNARFETPLDVAARTGHAVVCKILIGFCPELALQSAVDCSSTGENGRLRPQVVYPLHAAARHSHIQCLQILRLGGFDIDFVTDEGSALHVAAIFGQVDAVRYLTDEGINPHMRDSKGRTALEVLREHEQHRTSDLTYIIQSREGWSECRKIIDGYIQRLESDHFNSSSDSGIDRRDSERSAIDDDVSGDIWRPLPHNSNVNSPRKPSAESGGASSPICKFPTDLNVPSSTAAFNNPQLRRSDDTREGSVEDTTTVTICSQPSSVPIHRTWNSRMYDAERGIARFPITSPMNKTRHQKSKRTSDTLPVNFSGVRTGGVQQRGSILPSDPQNCIYRAPPVYDVWHQKFVQSDGITHTYNPAFPYDNIPKNLLTYDNAPPGHSGWDHDCSHTTGRVVGSSVAAAVRRQDGSQTLPTSRPRTRPSLVNTFGATTESPLEEQLHEKRLNDSSFTLRGREDSLGLSTSPQLNSRDPSVTFACSTLGRSASPDTLSNATPTGRAPLAMPEELTGSTSTSILSSSVSPERDAVSRLVSSNNSGANSSTPQADDDRIDPNDRSSTDFSLSTLTVNYSDGPPSPDSSRTKIFNTLCSNSELGDKLALSKQFPLSPSATECSSGTMASSCSLPMVSQISTTPPSDSSFYKLYHQNSASSAETSPPIGVKLRPQWESVTVRALERQSSKGSENQSINELDEWKKIDDILSSFGGAVCRESVFAANYEPQVAVFLRDRRSQALTLQLTSPPSATRLSSSTASSSSYKLDPDCVNMSHWLCTEVGLSSQKASEVGRILTKAGFDKTTQLEGCLTARELTALGIEKSIQQQILSYLATTTDTRPNANSFNYVSDWLCSLELTDYLGNFVTAGLKSMLIVRTADLTRDHLEKMGITLPGHIARILHSLMEAKIEEACQRSERLREMRLAVTSTTPTSSILKETSSEESTSAFECADISGNEAVKRDLIHGHASFSAHYLGSMEISNIDGTEESRRAMARLKKSIREIAKVPQVFLEISIHGVRILDGKNGQLAVEHEISHIQIVCQDERDLNCFTYISQDAEKNLCHVFCVLTADVATEIIVTLGQAFELAYKLQNGAALEEIADV</sequence>
<dbReference type="Gene3D" id="1.10.150.50">
    <property type="entry name" value="Transcription Factor, Ets-1"/>
    <property type="match status" value="1"/>
</dbReference>
<feature type="domain" description="PID" evidence="5">
    <location>
        <begin position="1116"/>
        <end position="1236"/>
    </location>
</feature>
<dbReference type="Pfam" id="PF12796">
    <property type="entry name" value="Ank_2"/>
    <property type="match status" value="3"/>
</dbReference>
<dbReference type="PANTHER" id="PTHR24174">
    <property type="entry name" value="ANKYRIN REPEAT AND STERILE ALPHA MOTIF DOMAIN-CONTAINING PROTEIN 1"/>
    <property type="match status" value="1"/>
</dbReference>
<keyword evidence="1" id="KW-0677">Repeat</keyword>
<dbReference type="SUPFAM" id="SSF47769">
    <property type="entry name" value="SAM/Pointed domain"/>
    <property type="match status" value="1"/>
</dbReference>
<dbReference type="Gene3D" id="2.30.29.30">
    <property type="entry name" value="Pleckstrin-homology domain (PH domain)/Phosphotyrosine-binding domain (PTB)"/>
    <property type="match status" value="1"/>
</dbReference>
<feature type="repeat" description="ANK" evidence="3">
    <location>
        <begin position="130"/>
        <end position="162"/>
    </location>
</feature>
<dbReference type="Pfam" id="PF00640">
    <property type="entry name" value="PID"/>
    <property type="match status" value="1"/>
</dbReference>
<dbReference type="WBParaSite" id="HCON_00189330-00001">
    <property type="protein sequence ID" value="HCON_00189330-00001"/>
    <property type="gene ID" value="HCON_00189330"/>
</dbReference>
<feature type="compositionally biased region" description="Basic and acidic residues" evidence="4">
    <location>
        <begin position="330"/>
        <end position="341"/>
    </location>
</feature>
<dbReference type="Gene3D" id="1.25.40.20">
    <property type="entry name" value="Ankyrin repeat-containing domain"/>
    <property type="match status" value="2"/>
</dbReference>
<dbReference type="InterPro" id="IPR013761">
    <property type="entry name" value="SAM/pointed_sf"/>
</dbReference>
<feature type="compositionally biased region" description="Polar residues" evidence="4">
    <location>
        <begin position="617"/>
        <end position="652"/>
    </location>
</feature>
<name>A0A7I5EEY8_HAECO</name>
<evidence type="ECO:0000256" key="2">
    <source>
        <dbReference type="ARBA" id="ARBA00023043"/>
    </source>
</evidence>
<feature type="compositionally biased region" description="Basic and acidic residues" evidence="4">
    <location>
        <begin position="398"/>
        <end position="407"/>
    </location>
</feature>
<feature type="repeat" description="ANK" evidence="3">
    <location>
        <begin position="242"/>
        <end position="274"/>
    </location>
</feature>
<dbReference type="PROSITE" id="PS50088">
    <property type="entry name" value="ANK_REPEAT"/>
    <property type="match status" value="2"/>
</dbReference>
<dbReference type="GO" id="GO:0005829">
    <property type="term" value="C:cytosol"/>
    <property type="evidence" value="ECO:0007669"/>
    <property type="project" value="TreeGrafter"/>
</dbReference>
<evidence type="ECO:0000313" key="8">
    <source>
        <dbReference type="WBParaSite" id="HCON_00189330-00001"/>
    </source>
</evidence>
<feature type="region of interest" description="Disordered" evidence="4">
    <location>
        <begin position="322"/>
        <end position="412"/>
    </location>
</feature>
<dbReference type="InterPro" id="IPR001660">
    <property type="entry name" value="SAM"/>
</dbReference>
<keyword evidence="7" id="KW-1185">Reference proteome</keyword>
<feature type="compositionally biased region" description="Basic and acidic residues" evidence="4">
    <location>
        <begin position="703"/>
        <end position="714"/>
    </location>
</feature>
<reference evidence="8" key="1">
    <citation type="submission" date="2020-12" db="UniProtKB">
        <authorList>
            <consortium name="WormBaseParasite"/>
        </authorList>
    </citation>
    <scope>IDENTIFICATION</scope>
    <source>
        <strain evidence="8">MHco3</strain>
    </source>
</reference>
<dbReference type="PROSITE" id="PS50105">
    <property type="entry name" value="SAM_DOMAIN"/>
    <property type="match status" value="1"/>
</dbReference>
<dbReference type="InterPro" id="IPR036770">
    <property type="entry name" value="Ankyrin_rpt-contain_sf"/>
</dbReference>
<evidence type="ECO:0000256" key="1">
    <source>
        <dbReference type="ARBA" id="ARBA00022737"/>
    </source>
</evidence>
<dbReference type="PROSITE" id="PS50297">
    <property type="entry name" value="ANK_REP_REGION"/>
    <property type="match status" value="2"/>
</dbReference>
<feature type="compositionally biased region" description="Polar residues" evidence="4">
    <location>
        <begin position="687"/>
        <end position="701"/>
    </location>
</feature>
<protein>
    <submittedName>
        <fullName evidence="8">ANK_REP_REGION domain-containing protein</fullName>
    </submittedName>
</protein>
<feature type="compositionally biased region" description="Polar residues" evidence="4">
    <location>
        <begin position="566"/>
        <end position="591"/>
    </location>
</feature>
<feature type="compositionally biased region" description="Polar residues" evidence="4">
    <location>
        <begin position="384"/>
        <end position="397"/>
    </location>
</feature>
<dbReference type="OMA" id="VIYRQHA"/>
<dbReference type="InterPro" id="IPR006020">
    <property type="entry name" value="PTB/PI_dom"/>
</dbReference>
<evidence type="ECO:0000256" key="3">
    <source>
        <dbReference type="PROSITE-ProRule" id="PRU00023"/>
    </source>
</evidence>
<dbReference type="InterPro" id="IPR033635">
    <property type="entry name" value="ANKS1/Caskin"/>
</dbReference>
<dbReference type="Proteomes" id="UP000025227">
    <property type="component" value="Unplaced"/>
</dbReference>
<dbReference type="SMART" id="SM00454">
    <property type="entry name" value="SAM"/>
    <property type="match status" value="1"/>
</dbReference>
<dbReference type="InterPro" id="IPR011993">
    <property type="entry name" value="PH-like_dom_sf"/>
</dbReference>
<keyword evidence="2 3" id="KW-0040">ANK repeat</keyword>